<reference evidence="3" key="1">
    <citation type="submission" date="2016-04" db="EMBL/GenBank/DDBJ databases">
        <authorList>
            <person name="Chen L."/>
            <person name="Zhuang W."/>
            <person name="Wang G."/>
        </authorList>
    </citation>
    <scope>NUCLEOTIDE SEQUENCE [LARGE SCALE GENOMIC DNA]</scope>
    <source>
        <strain evidence="3">17621</strain>
    </source>
</reference>
<gene>
    <name evidence="2" type="ORF">A4H97_32300</name>
</gene>
<dbReference type="Pfam" id="PF05168">
    <property type="entry name" value="HEPN"/>
    <property type="match status" value="1"/>
</dbReference>
<keyword evidence="3" id="KW-1185">Reference proteome</keyword>
<dbReference type="PROSITE" id="PS50910">
    <property type="entry name" value="HEPN"/>
    <property type="match status" value="1"/>
</dbReference>
<dbReference type="AlphaFoldDB" id="A0A1V9EH02"/>
<accession>A0A1V9EH02</accession>
<proteinExistence type="predicted"/>
<dbReference type="Proteomes" id="UP000192610">
    <property type="component" value="Unassembled WGS sequence"/>
</dbReference>
<organism evidence="2 3">
    <name type="scientific">Niastella yeongjuensis</name>
    <dbReference type="NCBI Taxonomy" id="354355"/>
    <lineage>
        <taxon>Bacteria</taxon>
        <taxon>Pseudomonadati</taxon>
        <taxon>Bacteroidota</taxon>
        <taxon>Chitinophagia</taxon>
        <taxon>Chitinophagales</taxon>
        <taxon>Chitinophagaceae</taxon>
        <taxon>Niastella</taxon>
    </lineage>
</organism>
<feature type="domain" description="HEPN" evidence="1">
    <location>
        <begin position="169"/>
        <end position="289"/>
    </location>
</feature>
<sequence length="314" mass="35706">MLLFLIPNLLTSMQTTFDNLPPHLVTLLAELTQKIAGAIQPEKILCYGYRASPHNDWSCFTEDSPHQETIRATFDLLVITNNNNNLADHELLQKINHLAEPLDCEVTAIVQSLDSVNDLIVKNSRFLTTLYHKAVLVYNASNSDIIAPPAAISHEEATRKIETVWNNCYQTAERFYKTACFCLENDWNEKALFDLHQATQHTCMALLRVYTGYRSTTHNLFRLFALIENFSFVPSSIFPCITSEEITLLNQLNKAYSDARYKENYTVPTETAILLKKRVKQLLLVAKELYDKKVTALQSNRPTTFPLTATDAIA</sequence>
<evidence type="ECO:0000313" key="2">
    <source>
        <dbReference type="EMBL" id="OQP45428.1"/>
    </source>
</evidence>
<dbReference type="Gene3D" id="1.20.120.330">
    <property type="entry name" value="Nucleotidyltransferases domain 2"/>
    <property type="match status" value="1"/>
</dbReference>
<evidence type="ECO:0000313" key="3">
    <source>
        <dbReference type="Proteomes" id="UP000192610"/>
    </source>
</evidence>
<dbReference type="STRING" id="354355.SAMN05660816_03430"/>
<dbReference type="SUPFAM" id="SSF81593">
    <property type="entry name" value="Nucleotidyltransferase substrate binding subunit/domain"/>
    <property type="match status" value="1"/>
</dbReference>
<dbReference type="InterPro" id="IPR007842">
    <property type="entry name" value="HEPN_dom"/>
</dbReference>
<comment type="caution">
    <text evidence="2">The sequence shown here is derived from an EMBL/GenBank/DDBJ whole genome shotgun (WGS) entry which is preliminary data.</text>
</comment>
<name>A0A1V9EH02_9BACT</name>
<dbReference type="SMART" id="SM00748">
    <property type="entry name" value="HEPN"/>
    <property type="match status" value="1"/>
</dbReference>
<evidence type="ECO:0000259" key="1">
    <source>
        <dbReference type="PROSITE" id="PS50910"/>
    </source>
</evidence>
<dbReference type="EMBL" id="LVXG01000029">
    <property type="protein sequence ID" value="OQP45428.1"/>
    <property type="molecule type" value="Genomic_DNA"/>
</dbReference>
<protein>
    <recommendedName>
        <fullName evidence="1">HEPN domain-containing protein</fullName>
    </recommendedName>
</protein>